<dbReference type="InterPro" id="IPR050770">
    <property type="entry name" value="Intradiol_RC_Dioxygenase"/>
</dbReference>
<dbReference type="Pfam" id="PF04444">
    <property type="entry name" value="Dioxygenase_N"/>
    <property type="match status" value="1"/>
</dbReference>
<evidence type="ECO:0000256" key="4">
    <source>
        <dbReference type="ARBA" id="ARBA00022964"/>
    </source>
</evidence>
<comment type="similarity">
    <text evidence="2">Belongs to the intradiol ring-cleavage dioxygenase family.</text>
</comment>
<dbReference type="InterPro" id="IPR000627">
    <property type="entry name" value="Intradiol_dOase_C"/>
</dbReference>
<dbReference type="AlphaFoldDB" id="A0A0D7CFX0"/>
<dbReference type="EMBL" id="JRKI01000040">
    <property type="protein sequence ID" value="KIZ14941.1"/>
    <property type="molecule type" value="Genomic_DNA"/>
</dbReference>
<evidence type="ECO:0000256" key="3">
    <source>
        <dbReference type="ARBA" id="ARBA00022723"/>
    </source>
</evidence>
<dbReference type="Pfam" id="PF00775">
    <property type="entry name" value="Dioxygenase_C"/>
    <property type="match status" value="1"/>
</dbReference>
<evidence type="ECO:0000313" key="10">
    <source>
        <dbReference type="Proteomes" id="UP000032458"/>
    </source>
</evidence>
<dbReference type="GO" id="GO:0008199">
    <property type="term" value="F:ferric iron binding"/>
    <property type="evidence" value="ECO:0007669"/>
    <property type="project" value="InterPro"/>
</dbReference>
<dbReference type="PROSITE" id="PS00083">
    <property type="entry name" value="INTRADIOL_DIOXYGENAS"/>
    <property type="match status" value="1"/>
</dbReference>
<keyword evidence="10" id="KW-1185">Reference proteome</keyword>
<evidence type="ECO:0000256" key="2">
    <source>
        <dbReference type="ARBA" id="ARBA00007825"/>
    </source>
</evidence>
<dbReference type="PANTHER" id="PTHR33711">
    <property type="entry name" value="DIOXYGENASE, PUTATIVE (AFU_ORTHOLOGUE AFUA_2G02910)-RELATED"/>
    <property type="match status" value="1"/>
</dbReference>
<dbReference type="InterPro" id="IPR007535">
    <property type="entry name" value="Catechol_dOase_N"/>
</dbReference>
<feature type="domain" description="Intradiol ring-cleavage dioxygenases" evidence="8">
    <location>
        <begin position="132"/>
        <end position="160"/>
    </location>
</feature>
<keyword evidence="5" id="KW-0560">Oxidoreductase</keyword>
<evidence type="ECO:0000256" key="5">
    <source>
        <dbReference type="ARBA" id="ARBA00023002"/>
    </source>
</evidence>
<comment type="caution">
    <text evidence="9">The sequence shown here is derived from an EMBL/GenBank/DDBJ whole genome shotgun (WGS) entry which is preliminary data.</text>
</comment>
<evidence type="ECO:0000256" key="1">
    <source>
        <dbReference type="ARBA" id="ARBA00001965"/>
    </source>
</evidence>
<name>A0A0D7CFX0_9ACTN</name>
<gene>
    <name evidence="9" type="ORF">SNA_29975</name>
</gene>
<dbReference type="Proteomes" id="UP000032458">
    <property type="component" value="Unassembled WGS sequence"/>
</dbReference>
<dbReference type="PATRIC" id="fig|1240678.4.peg.6417"/>
<dbReference type="PANTHER" id="PTHR33711:SF7">
    <property type="entry name" value="INTRADIOL RING-CLEAVAGE DIOXYGENASES DOMAIN-CONTAINING PROTEIN-RELATED"/>
    <property type="match status" value="1"/>
</dbReference>
<protein>
    <submittedName>
        <fullName evidence="9">6-chlorohydroxyquinol-1,2-dioxygenase</fullName>
    </submittedName>
</protein>
<feature type="region of interest" description="Disordered" evidence="7">
    <location>
        <begin position="89"/>
        <end position="120"/>
    </location>
</feature>
<organism evidence="9 10">
    <name type="scientific">Streptomyces natalensis ATCC 27448</name>
    <dbReference type="NCBI Taxonomy" id="1240678"/>
    <lineage>
        <taxon>Bacteria</taxon>
        <taxon>Bacillati</taxon>
        <taxon>Actinomycetota</taxon>
        <taxon>Actinomycetes</taxon>
        <taxon>Kitasatosporales</taxon>
        <taxon>Streptomycetaceae</taxon>
        <taxon>Streptomyces</taxon>
    </lineage>
</organism>
<dbReference type="SUPFAM" id="SSF49482">
    <property type="entry name" value="Aromatic compound dioxygenase"/>
    <property type="match status" value="1"/>
</dbReference>
<dbReference type="RefSeq" id="WP_030064172.1">
    <property type="nucleotide sequence ID" value="NZ_JRKI01000040.1"/>
</dbReference>
<comment type="cofactor">
    <cofactor evidence="1">
        <name>Fe(3+)</name>
        <dbReference type="ChEBI" id="CHEBI:29034"/>
    </cofactor>
</comment>
<keyword evidence="6" id="KW-0408">Iron</keyword>
<dbReference type="GO" id="GO:0009712">
    <property type="term" value="P:catechol-containing compound metabolic process"/>
    <property type="evidence" value="ECO:0007669"/>
    <property type="project" value="InterPro"/>
</dbReference>
<proteinExistence type="inferred from homology"/>
<evidence type="ECO:0000259" key="8">
    <source>
        <dbReference type="PROSITE" id="PS00083"/>
    </source>
</evidence>
<keyword evidence="4 9" id="KW-0223">Dioxygenase</keyword>
<dbReference type="GO" id="GO:0018576">
    <property type="term" value="F:catechol 1,2-dioxygenase activity"/>
    <property type="evidence" value="ECO:0007669"/>
    <property type="project" value="InterPro"/>
</dbReference>
<evidence type="ECO:0000313" key="9">
    <source>
        <dbReference type="EMBL" id="KIZ14941.1"/>
    </source>
</evidence>
<keyword evidence="3" id="KW-0479">Metal-binding</keyword>
<accession>A0A0D7CFX0</accession>
<evidence type="ECO:0000256" key="7">
    <source>
        <dbReference type="SAM" id="MobiDB-lite"/>
    </source>
</evidence>
<dbReference type="Gene3D" id="2.60.130.10">
    <property type="entry name" value="Aromatic compound dioxygenase"/>
    <property type="match status" value="1"/>
</dbReference>
<evidence type="ECO:0000256" key="6">
    <source>
        <dbReference type="ARBA" id="ARBA00023004"/>
    </source>
</evidence>
<dbReference type="InterPro" id="IPR015889">
    <property type="entry name" value="Intradiol_dOase_core"/>
</dbReference>
<sequence length="299" mass="32223">MTTPKNASRITADAVASFASTSNPRAREVLIALTSHLHAFVAEVALTSEEWQRAVDFLAAAGQASTPTRREVALLSHVLGISSLVESLNGPTSASATPPAPLGPFHKVRSPQRVPGDAISSGAAQDEEPCLVMGQVRTISGDLLPGATVDVWQANGQGRYDVEQPDVQPEGNGRGMFTTDEEGKFWFRTVVPGSYRIPMDGPVGTLLTLVGRTSILPAHIHFLIEAAGCRSLTTQVFFAGDPYLDSDPEFMVREELVREFQTIESPVKARKFGMHAPFRQLTFDLVLETDADHTSLSSP</sequence>
<reference evidence="9 10" key="1">
    <citation type="submission" date="2014-09" db="EMBL/GenBank/DDBJ databases">
        <title>Draft genome sequence of Streptomyces natalensis ATCC 27448, producer of the antifungal pimaricin.</title>
        <authorList>
            <person name="Mendes M.V."/>
            <person name="Beites T."/>
            <person name="Pires S."/>
            <person name="Santos C.L."/>
            <person name="Moradas-Ferreira P."/>
        </authorList>
    </citation>
    <scope>NUCLEOTIDE SEQUENCE [LARGE SCALE GENOMIC DNA]</scope>
    <source>
        <strain evidence="9 10">ATCC 27448</strain>
    </source>
</reference>